<evidence type="ECO:0000313" key="3">
    <source>
        <dbReference type="EMBL" id="QBI03925.1"/>
    </source>
</evidence>
<dbReference type="EMBL" id="CP036401">
    <property type="protein sequence ID" value="QBI03925.1"/>
    <property type="molecule type" value="Genomic_DNA"/>
</dbReference>
<keyword evidence="1" id="KW-0812">Transmembrane</keyword>
<evidence type="ECO:0000256" key="1">
    <source>
        <dbReference type="SAM" id="Phobius"/>
    </source>
</evidence>
<dbReference type="OrthoDB" id="5419086at2"/>
<reference evidence="2" key="1">
    <citation type="journal article" date="2014" name="Int. J. Syst. Evol. Microbiol.">
        <title>Complete genome sequence of Corynebacterium casei LMG S-19264T (=DSM 44701T), isolated from a smear-ripened cheese.</title>
        <authorList>
            <consortium name="US DOE Joint Genome Institute (JGI-PGF)"/>
            <person name="Walter F."/>
            <person name="Albersmeier A."/>
            <person name="Kalinowski J."/>
            <person name="Ruckert C."/>
        </authorList>
    </citation>
    <scope>NUCLEOTIDE SEQUENCE</scope>
    <source>
        <strain evidence="2">KCTC 12343</strain>
    </source>
</reference>
<reference evidence="3 4" key="2">
    <citation type="submission" date="2019-02" db="EMBL/GenBank/DDBJ databases">
        <title>Draft Genome Sequences of Six Type Strains of the Genus Massilia.</title>
        <authorList>
            <person name="Miess H."/>
            <person name="Frediansyhah A."/>
            <person name="Gross H."/>
        </authorList>
    </citation>
    <scope>NUCLEOTIDE SEQUENCE [LARGE SCALE GENOMIC DNA]</scope>
    <source>
        <strain evidence="3 4">DSM 17472</strain>
    </source>
</reference>
<dbReference type="RefSeq" id="WP_131148015.1">
    <property type="nucleotide sequence ID" value="NZ_BMWV01000001.1"/>
</dbReference>
<dbReference type="Proteomes" id="UP000292307">
    <property type="component" value="Chromosome"/>
</dbReference>
<keyword evidence="4" id="KW-1185">Reference proteome</keyword>
<dbReference type="EMBL" id="BMWV01000001">
    <property type="protein sequence ID" value="GGY23320.1"/>
    <property type="molecule type" value="Genomic_DNA"/>
</dbReference>
<dbReference type="AlphaFoldDB" id="A0A411X4Z7"/>
<dbReference type="PANTHER" id="PTHR42709">
    <property type="entry name" value="ALKALINE PHOSPHATASE LIKE PROTEIN"/>
    <property type="match status" value="1"/>
</dbReference>
<name>A0A411X4Z7_9BURK</name>
<dbReference type="PANTHER" id="PTHR42709:SF4">
    <property type="entry name" value="INNER MEMBRANE PROTEIN YQAA"/>
    <property type="match status" value="1"/>
</dbReference>
<feature type="transmembrane region" description="Helical" evidence="1">
    <location>
        <begin position="53"/>
        <end position="78"/>
    </location>
</feature>
<protein>
    <submittedName>
        <fullName evidence="3">DedA family protein</fullName>
    </submittedName>
    <submittedName>
        <fullName evidence="2">Membrane protein</fullName>
    </submittedName>
</protein>
<reference evidence="2" key="3">
    <citation type="submission" date="2022-12" db="EMBL/GenBank/DDBJ databases">
        <authorList>
            <person name="Sun Q."/>
            <person name="Kim S."/>
        </authorList>
    </citation>
    <scope>NUCLEOTIDE SEQUENCE</scope>
    <source>
        <strain evidence="2">KCTC 12343</strain>
    </source>
</reference>
<dbReference type="InterPro" id="IPR051311">
    <property type="entry name" value="DedA_domain"/>
</dbReference>
<gene>
    <name evidence="3" type="ORF">EYF70_26255</name>
    <name evidence="2" type="ORF">GCM10007387_00850</name>
</gene>
<organism evidence="2 5">
    <name type="scientific">Pseudoduganella albidiflava</name>
    <dbReference type="NCBI Taxonomy" id="321983"/>
    <lineage>
        <taxon>Bacteria</taxon>
        <taxon>Pseudomonadati</taxon>
        <taxon>Pseudomonadota</taxon>
        <taxon>Betaproteobacteria</taxon>
        <taxon>Burkholderiales</taxon>
        <taxon>Oxalobacteraceae</taxon>
        <taxon>Telluria group</taxon>
        <taxon>Pseudoduganella</taxon>
    </lineage>
</organism>
<evidence type="ECO:0000313" key="5">
    <source>
        <dbReference type="Proteomes" id="UP000628442"/>
    </source>
</evidence>
<proteinExistence type="predicted"/>
<evidence type="ECO:0000313" key="4">
    <source>
        <dbReference type="Proteomes" id="UP000292307"/>
    </source>
</evidence>
<feature type="transmembrane region" description="Helical" evidence="1">
    <location>
        <begin position="7"/>
        <end position="33"/>
    </location>
</feature>
<dbReference type="Proteomes" id="UP000628442">
    <property type="component" value="Unassembled WGS sequence"/>
</dbReference>
<sequence length="164" mass="17987">MIENAIAWLLAFLAAPEVGLTSVFIISFVSATLVPLGSEPAVFAVCKANPELFWPAILVATCGNTLGGIVDYWMGYYAKAAFAKERESRWFAWLSHYGAKTMLLSWVPAIGDPLCTLGGWLKLPFWPAVGYMAIGKFARYLTMTAALLYIPDGFWRSLVHMLGG</sequence>
<keyword evidence="1" id="KW-0472">Membrane</keyword>
<evidence type="ECO:0000313" key="2">
    <source>
        <dbReference type="EMBL" id="GGY23320.1"/>
    </source>
</evidence>
<accession>A0A411X4Z7</accession>
<keyword evidence="1" id="KW-1133">Transmembrane helix</keyword>